<dbReference type="PANTHER" id="PTHR21071:SF4">
    <property type="entry name" value="UDP-N-ACETYLENOLPYRUVOYLGLUCOSAMINE REDUCTASE"/>
    <property type="match status" value="1"/>
</dbReference>
<dbReference type="NCBIfam" id="TIGR00179">
    <property type="entry name" value="murB"/>
    <property type="match status" value="1"/>
</dbReference>
<evidence type="ECO:0000256" key="1">
    <source>
        <dbReference type="ARBA" id="ARBA00001974"/>
    </source>
</evidence>
<keyword evidence="6 16" id="KW-0132">Cell division</keyword>
<evidence type="ECO:0000256" key="15">
    <source>
        <dbReference type="ARBA" id="ARBA00048914"/>
    </source>
</evidence>
<evidence type="ECO:0000313" key="19">
    <source>
        <dbReference type="EMBL" id="HGS22789.1"/>
    </source>
</evidence>
<dbReference type="Pfam" id="PF01565">
    <property type="entry name" value="FAD_binding_4"/>
    <property type="match status" value="1"/>
</dbReference>
<dbReference type="GO" id="GO:0009252">
    <property type="term" value="P:peptidoglycan biosynthetic process"/>
    <property type="evidence" value="ECO:0007669"/>
    <property type="project" value="UniProtKB-UniRule"/>
</dbReference>
<comment type="function">
    <text evidence="2 16">Cell wall formation.</text>
</comment>
<keyword evidence="5 16" id="KW-0963">Cytoplasm</keyword>
<evidence type="ECO:0000256" key="10">
    <source>
        <dbReference type="ARBA" id="ARBA00022960"/>
    </source>
</evidence>
<organism evidence="19">
    <name type="scientific">Anaerolinea thermolimosa</name>
    <dbReference type="NCBI Taxonomy" id="229919"/>
    <lineage>
        <taxon>Bacteria</taxon>
        <taxon>Bacillati</taxon>
        <taxon>Chloroflexota</taxon>
        <taxon>Anaerolineae</taxon>
        <taxon>Anaerolineales</taxon>
        <taxon>Anaerolineaceae</taxon>
        <taxon>Anaerolinea</taxon>
    </lineage>
</organism>
<keyword evidence="13 16" id="KW-0131">Cell cycle</keyword>
<comment type="pathway">
    <text evidence="4 16">Cell wall biogenesis; peptidoglycan biosynthesis.</text>
</comment>
<dbReference type="SUPFAM" id="SSF56194">
    <property type="entry name" value="Uridine diphospho-N-Acetylenolpyruvylglucosamine reductase, MurB, C-terminal domain"/>
    <property type="match status" value="1"/>
</dbReference>
<evidence type="ECO:0000256" key="16">
    <source>
        <dbReference type="HAMAP-Rule" id="MF_00037"/>
    </source>
</evidence>
<dbReference type="Pfam" id="PF02873">
    <property type="entry name" value="MurB_C"/>
    <property type="match status" value="1"/>
</dbReference>
<feature type="domain" description="FAD-binding PCMH-type" evidence="18">
    <location>
        <begin position="36"/>
        <end position="204"/>
    </location>
</feature>
<keyword evidence="9 16" id="KW-0521">NADP</keyword>
<accession>A0A7C4PNB0</accession>
<evidence type="ECO:0000256" key="12">
    <source>
        <dbReference type="ARBA" id="ARBA00023002"/>
    </source>
</evidence>
<proteinExistence type="inferred from homology"/>
<evidence type="ECO:0000256" key="6">
    <source>
        <dbReference type="ARBA" id="ARBA00022618"/>
    </source>
</evidence>
<dbReference type="InterPro" id="IPR016166">
    <property type="entry name" value="FAD-bd_PCMH"/>
</dbReference>
<evidence type="ECO:0000256" key="7">
    <source>
        <dbReference type="ARBA" id="ARBA00022630"/>
    </source>
</evidence>
<keyword evidence="10 16" id="KW-0133">Cell shape</keyword>
<feature type="active site" description="Proton donor" evidence="16">
    <location>
        <position position="232"/>
    </location>
</feature>
<keyword evidence="11 16" id="KW-0573">Peptidoglycan synthesis</keyword>
<dbReference type="InterPro" id="IPR036318">
    <property type="entry name" value="FAD-bd_PCMH-like_sf"/>
</dbReference>
<dbReference type="GO" id="GO:0051301">
    <property type="term" value="P:cell division"/>
    <property type="evidence" value="ECO:0007669"/>
    <property type="project" value="UniProtKB-KW"/>
</dbReference>
<evidence type="ECO:0000256" key="4">
    <source>
        <dbReference type="ARBA" id="ARBA00004752"/>
    </source>
</evidence>
<comment type="caution">
    <text evidence="19">The sequence shown here is derived from an EMBL/GenBank/DDBJ whole genome shotgun (WGS) entry which is preliminary data.</text>
</comment>
<dbReference type="NCBIfam" id="NF010480">
    <property type="entry name" value="PRK13905.1"/>
    <property type="match status" value="1"/>
</dbReference>
<keyword evidence="7 16" id="KW-0285">Flavoprotein</keyword>
<comment type="subcellular location">
    <subcellularLocation>
        <location evidence="3 16">Cytoplasm</location>
    </subcellularLocation>
</comment>
<evidence type="ECO:0000256" key="8">
    <source>
        <dbReference type="ARBA" id="ARBA00022827"/>
    </source>
</evidence>
<dbReference type="InterPro" id="IPR016169">
    <property type="entry name" value="FAD-bd_PCMH_sub2"/>
</dbReference>
<dbReference type="GO" id="GO:0071949">
    <property type="term" value="F:FAD binding"/>
    <property type="evidence" value="ECO:0007669"/>
    <property type="project" value="InterPro"/>
</dbReference>
<evidence type="ECO:0000256" key="9">
    <source>
        <dbReference type="ARBA" id="ARBA00022857"/>
    </source>
</evidence>
<dbReference type="PROSITE" id="PS51387">
    <property type="entry name" value="FAD_PCMH"/>
    <property type="match status" value="1"/>
</dbReference>
<dbReference type="GO" id="GO:0008762">
    <property type="term" value="F:UDP-N-acetylmuramate dehydrogenase activity"/>
    <property type="evidence" value="ECO:0007669"/>
    <property type="project" value="UniProtKB-UniRule"/>
</dbReference>
<gene>
    <name evidence="16 19" type="primary">murB</name>
    <name evidence="19" type="ORF">ENT37_13120</name>
</gene>
<dbReference type="InterPro" id="IPR011601">
    <property type="entry name" value="MurB_C"/>
</dbReference>
<dbReference type="UniPathway" id="UPA00219"/>
<dbReference type="PANTHER" id="PTHR21071">
    <property type="entry name" value="UDP-N-ACETYLENOLPYRUVOYLGLUCOSAMINE REDUCTASE"/>
    <property type="match status" value="1"/>
</dbReference>
<evidence type="ECO:0000256" key="2">
    <source>
        <dbReference type="ARBA" id="ARBA00003921"/>
    </source>
</evidence>
<comment type="catalytic activity">
    <reaction evidence="15 16">
        <text>UDP-N-acetyl-alpha-D-muramate + NADP(+) = UDP-N-acetyl-3-O-(1-carboxyvinyl)-alpha-D-glucosamine + NADPH + H(+)</text>
        <dbReference type="Rhea" id="RHEA:12248"/>
        <dbReference type="ChEBI" id="CHEBI:15378"/>
        <dbReference type="ChEBI" id="CHEBI:57783"/>
        <dbReference type="ChEBI" id="CHEBI:58349"/>
        <dbReference type="ChEBI" id="CHEBI:68483"/>
        <dbReference type="ChEBI" id="CHEBI:70757"/>
        <dbReference type="EC" id="1.3.1.98"/>
    </reaction>
</comment>
<comment type="cofactor">
    <cofactor evidence="1 16">
        <name>FAD</name>
        <dbReference type="ChEBI" id="CHEBI:57692"/>
    </cofactor>
</comment>
<dbReference type="Gene3D" id="3.30.43.10">
    <property type="entry name" value="Uridine Diphospho-n-acetylenolpyruvylglucosamine Reductase, domain 2"/>
    <property type="match status" value="1"/>
</dbReference>
<protein>
    <recommendedName>
        <fullName evidence="16">UDP-N-acetylenolpyruvoylglucosamine reductase</fullName>
        <ecNumber evidence="16">1.3.1.98</ecNumber>
    </recommendedName>
    <alternativeName>
        <fullName evidence="16">UDP-N-acetylmuramate dehydrogenase</fullName>
    </alternativeName>
</protein>
<feature type="active site" evidence="16">
    <location>
        <position position="302"/>
    </location>
</feature>
<dbReference type="EC" id="1.3.1.98" evidence="16"/>
<feature type="region of interest" description="Disordered" evidence="17">
    <location>
        <begin position="215"/>
        <end position="234"/>
    </location>
</feature>
<evidence type="ECO:0000256" key="3">
    <source>
        <dbReference type="ARBA" id="ARBA00004496"/>
    </source>
</evidence>
<dbReference type="InterPro" id="IPR036635">
    <property type="entry name" value="MurB_C_sf"/>
</dbReference>
<dbReference type="Gene3D" id="3.90.78.10">
    <property type="entry name" value="UDP-N-acetylenolpyruvoylglucosamine reductase, C-terminal domain"/>
    <property type="match status" value="1"/>
</dbReference>
<evidence type="ECO:0000256" key="14">
    <source>
        <dbReference type="ARBA" id="ARBA00023316"/>
    </source>
</evidence>
<keyword evidence="12 16" id="KW-0560">Oxidoreductase</keyword>
<dbReference type="AlphaFoldDB" id="A0A7C4PNB0"/>
<name>A0A7C4PNB0_9CHLR</name>
<keyword evidence="14 16" id="KW-0961">Cell wall biogenesis/degradation</keyword>
<dbReference type="GO" id="GO:0071555">
    <property type="term" value="P:cell wall organization"/>
    <property type="evidence" value="ECO:0007669"/>
    <property type="project" value="UniProtKB-KW"/>
</dbReference>
<feature type="active site" evidence="16">
    <location>
        <position position="181"/>
    </location>
</feature>
<evidence type="ECO:0000256" key="17">
    <source>
        <dbReference type="SAM" id="MobiDB-lite"/>
    </source>
</evidence>
<evidence type="ECO:0000256" key="13">
    <source>
        <dbReference type="ARBA" id="ARBA00023306"/>
    </source>
</evidence>
<comment type="similarity">
    <text evidence="16">Belongs to the MurB family.</text>
</comment>
<dbReference type="HAMAP" id="MF_00037">
    <property type="entry name" value="MurB"/>
    <property type="match status" value="1"/>
</dbReference>
<keyword evidence="8 16" id="KW-0274">FAD</keyword>
<dbReference type="SUPFAM" id="SSF56176">
    <property type="entry name" value="FAD-binding/transporter-associated domain-like"/>
    <property type="match status" value="1"/>
</dbReference>
<dbReference type="Gene3D" id="3.30.465.10">
    <property type="match status" value="1"/>
</dbReference>
<dbReference type="InterPro" id="IPR003170">
    <property type="entry name" value="MurB"/>
</dbReference>
<evidence type="ECO:0000256" key="5">
    <source>
        <dbReference type="ARBA" id="ARBA00022490"/>
    </source>
</evidence>
<dbReference type="InterPro" id="IPR006094">
    <property type="entry name" value="Oxid_FAD_bind_N"/>
</dbReference>
<dbReference type="EMBL" id="DSYK01000654">
    <property type="protein sequence ID" value="HGS22789.1"/>
    <property type="molecule type" value="Genomic_DNA"/>
</dbReference>
<evidence type="ECO:0000259" key="18">
    <source>
        <dbReference type="PROSITE" id="PS51387"/>
    </source>
</evidence>
<dbReference type="InterPro" id="IPR016167">
    <property type="entry name" value="FAD-bd_PCMH_sub1"/>
</dbReference>
<sequence>MMMNQGLSRSLSRLREAFGEKLQENVVLANYTTARVGGPAAALLPVHTMAELELAARLLWEMEIPFFILGSGSNVLVSDEGYPGVVVINRARNVKIDLHHEPPTLWAESGANLGAVARQAALRGLSGLEWASTIPGTVGGAVVGNAGAHGGDMAGNLLLAEILHPHGREVWSVERMAYGYRRSVLKSTTGKAVVLSATLKLSRGNPVEIQARMDEFSRRRRSTQPPGASMGSMFKNPPGDYAGRLIEAAGLKGYRIGDAEISPVHANFFINHGHATAAQIGELITTAYRKVQERFGIALELEVELVGRWPALTGQEQH</sequence>
<evidence type="ECO:0000256" key="11">
    <source>
        <dbReference type="ARBA" id="ARBA00022984"/>
    </source>
</evidence>
<dbReference type="GO" id="GO:0005829">
    <property type="term" value="C:cytosol"/>
    <property type="evidence" value="ECO:0007669"/>
    <property type="project" value="TreeGrafter"/>
</dbReference>
<reference evidence="19" key="1">
    <citation type="journal article" date="2020" name="mSystems">
        <title>Genome- and Community-Level Interaction Insights into Carbon Utilization and Element Cycling Functions of Hydrothermarchaeota in Hydrothermal Sediment.</title>
        <authorList>
            <person name="Zhou Z."/>
            <person name="Liu Y."/>
            <person name="Xu W."/>
            <person name="Pan J."/>
            <person name="Luo Z.H."/>
            <person name="Li M."/>
        </authorList>
    </citation>
    <scope>NUCLEOTIDE SEQUENCE [LARGE SCALE GENOMIC DNA]</scope>
    <source>
        <strain evidence="19">SpSt-573</strain>
    </source>
</reference>
<dbReference type="GO" id="GO:0008360">
    <property type="term" value="P:regulation of cell shape"/>
    <property type="evidence" value="ECO:0007669"/>
    <property type="project" value="UniProtKB-KW"/>
</dbReference>